<reference evidence="2 3" key="1">
    <citation type="journal article" date="2020" name="ISME J.">
        <title>Uncovering the hidden diversity of litter-decomposition mechanisms in mushroom-forming fungi.</title>
        <authorList>
            <person name="Floudas D."/>
            <person name="Bentzer J."/>
            <person name="Ahren D."/>
            <person name="Johansson T."/>
            <person name="Persson P."/>
            <person name="Tunlid A."/>
        </authorList>
    </citation>
    <scope>NUCLEOTIDE SEQUENCE [LARGE SCALE GENOMIC DNA]</scope>
    <source>
        <strain evidence="2 3">CBS 146.42</strain>
    </source>
</reference>
<feature type="compositionally biased region" description="Low complexity" evidence="1">
    <location>
        <begin position="376"/>
        <end position="388"/>
    </location>
</feature>
<feature type="region of interest" description="Disordered" evidence="1">
    <location>
        <begin position="98"/>
        <end position="128"/>
    </location>
</feature>
<comment type="caution">
    <text evidence="2">The sequence shown here is derived from an EMBL/GenBank/DDBJ whole genome shotgun (WGS) entry which is preliminary data.</text>
</comment>
<dbReference type="OrthoDB" id="435402at2759"/>
<sequence length="662" mass="72302">MATDATPTAYPVTVTSNLSQPTATAMSTKNTTEFLIRFPPFPNPSEGVEIIPFTEYKEKGIRIQPGEDGETEVDACGAPTIALASVHSTDWCKTETKRAKFNGNGGPGRRKRKRKAGTGLSAGPTPNDWEEYWEEREASYRLRQGYDPHSSAYDLLCQGAYDFKSLRPWPVASKQSGPVFVWGEFLRFAGIPLTSDPIAATKAEDPKPKQKTDDGSDSDMDGGEEDDDPTGGILDPKNLASMESSMKAQARGEQFLRDPALMLKVFFSSYARDRGIIWTDANLTGAPILIRFFVNFLVDNHILPKREESAIKHESTRRVIELALKELPLTSKLAKVWPDEFHKACKGCWGAKAEVYVFRGFSPVEDVAEGAGDGEAGPTAATDTAAPAHSGWGGPADTVVPTPTNGAWDSGDRNASSEWGNDNEDWGSTMVTVNMDEDGEIEVKSETPLPAADDHSEVGNDGDNWNTFQPPSFIPLLGPTALPLTHTTGIVESSVRRIKSVTPPSTDTAKFPISKGLSADAVEGVLKRTFGVVVFEPWVNWNKGEEPHLSMPKILESSRGVVKTENAVEGGEVASSTPVPAPSALPPFDPHKDDISVLVEPAYIDLFSVGMGCLCTWVQLARVEDFEPQDPKKKKKKNAKTERLWYVEEALRVVPSYYTYLE</sequence>
<name>A0A8H5G4Q7_9AGAR</name>
<feature type="compositionally biased region" description="Basic and acidic residues" evidence="1">
    <location>
        <begin position="202"/>
        <end position="214"/>
    </location>
</feature>
<feature type="region of interest" description="Disordered" evidence="1">
    <location>
        <begin position="368"/>
        <end position="427"/>
    </location>
</feature>
<gene>
    <name evidence="2" type="ORF">D9756_001212</name>
</gene>
<dbReference type="AlphaFoldDB" id="A0A8H5G4Q7"/>
<dbReference type="Proteomes" id="UP000559027">
    <property type="component" value="Unassembled WGS sequence"/>
</dbReference>
<accession>A0A8H5G4Q7</accession>
<dbReference type="EMBL" id="JAACJO010000005">
    <property type="protein sequence ID" value="KAF5358303.1"/>
    <property type="molecule type" value="Genomic_DNA"/>
</dbReference>
<feature type="region of interest" description="Disordered" evidence="1">
    <location>
        <begin position="197"/>
        <end position="238"/>
    </location>
</feature>
<keyword evidence="3" id="KW-1185">Reference proteome</keyword>
<feature type="compositionally biased region" description="Acidic residues" evidence="1">
    <location>
        <begin position="215"/>
        <end position="229"/>
    </location>
</feature>
<proteinExistence type="predicted"/>
<organism evidence="2 3">
    <name type="scientific">Leucocoprinus leucothites</name>
    <dbReference type="NCBI Taxonomy" id="201217"/>
    <lineage>
        <taxon>Eukaryota</taxon>
        <taxon>Fungi</taxon>
        <taxon>Dikarya</taxon>
        <taxon>Basidiomycota</taxon>
        <taxon>Agaricomycotina</taxon>
        <taxon>Agaricomycetes</taxon>
        <taxon>Agaricomycetidae</taxon>
        <taxon>Agaricales</taxon>
        <taxon>Agaricineae</taxon>
        <taxon>Agaricaceae</taxon>
        <taxon>Leucocoprinus</taxon>
    </lineage>
</organism>
<evidence type="ECO:0000313" key="3">
    <source>
        <dbReference type="Proteomes" id="UP000559027"/>
    </source>
</evidence>
<evidence type="ECO:0000256" key="1">
    <source>
        <dbReference type="SAM" id="MobiDB-lite"/>
    </source>
</evidence>
<feature type="compositionally biased region" description="Polar residues" evidence="1">
    <location>
        <begin position="401"/>
        <end position="420"/>
    </location>
</feature>
<evidence type="ECO:0000313" key="2">
    <source>
        <dbReference type="EMBL" id="KAF5358303.1"/>
    </source>
</evidence>
<protein>
    <submittedName>
        <fullName evidence="2">Uncharacterized protein</fullName>
    </submittedName>
</protein>